<evidence type="ECO:0000256" key="7">
    <source>
        <dbReference type="ARBA" id="ARBA00024799"/>
    </source>
</evidence>
<dbReference type="SUPFAM" id="SSF55931">
    <property type="entry name" value="Glutamine synthetase/guanido kinase"/>
    <property type="match status" value="1"/>
</dbReference>
<dbReference type="GO" id="GO:0050566">
    <property type="term" value="F:asparaginyl-tRNA synthase (glutamine-hydrolyzing) activity"/>
    <property type="evidence" value="ECO:0007669"/>
    <property type="project" value="RHEA"/>
</dbReference>
<dbReference type="InterPro" id="IPR023168">
    <property type="entry name" value="GatB_Yqey_C_2"/>
</dbReference>
<keyword evidence="3 10" id="KW-0436">Ligase</keyword>
<dbReference type="STRING" id="29554.MCAN360_0492"/>
<evidence type="ECO:0000256" key="9">
    <source>
        <dbReference type="ARBA" id="ARBA00047913"/>
    </source>
</evidence>
<evidence type="ECO:0000256" key="5">
    <source>
        <dbReference type="ARBA" id="ARBA00022840"/>
    </source>
</evidence>
<dbReference type="PROSITE" id="PS01234">
    <property type="entry name" value="GATB"/>
    <property type="match status" value="1"/>
</dbReference>
<evidence type="ECO:0000256" key="2">
    <source>
        <dbReference type="ARBA" id="ARBA00011123"/>
    </source>
</evidence>
<evidence type="ECO:0000256" key="8">
    <source>
        <dbReference type="ARBA" id="ARBA00047380"/>
    </source>
</evidence>
<name>A0A077LBW9_9BACT</name>
<evidence type="ECO:0000256" key="4">
    <source>
        <dbReference type="ARBA" id="ARBA00022741"/>
    </source>
</evidence>
<dbReference type="AlphaFoldDB" id="A0A077LBW9"/>
<dbReference type="InterPro" id="IPR017959">
    <property type="entry name" value="Asn/Gln-tRNA_amidoTrfase_suB/E"/>
</dbReference>
<keyword evidence="5 10" id="KW-0067">ATP-binding</keyword>
<dbReference type="RefSeq" id="WP_045433886.1">
    <property type="nucleotide sequence ID" value="NZ_AP014631.1"/>
</dbReference>
<dbReference type="NCBIfam" id="NF004014">
    <property type="entry name" value="PRK05477.1-4"/>
    <property type="match status" value="1"/>
</dbReference>
<dbReference type="PANTHER" id="PTHR11659:SF0">
    <property type="entry name" value="GLUTAMYL-TRNA(GLN) AMIDOTRANSFERASE SUBUNIT B, MITOCHONDRIAL"/>
    <property type="match status" value="1"/>
</dbReference>
<keyword evidence="6 10" id="KW-0648">Protein biosynthesis</keyword>
<gene>
    <name evidence="10 12" type="primary">gatB</name>
    <name evidence="12" type="ORF">MCAN360_0492</name>
</gene>
<dbReference type="SUPFAM" id="SSF89095">
    <property type="entry name" value="GatB/YqeY motif"/>
    <property type="match status" value="1"/>
</dbReference>
<comment type="catalytic activity">
    <reaction evidence="8 10">
        <text>L-aspartyl-tRNA(Asn) + L-glutamine + ATP + H2O = L-asparaginyl-tRNA(Asn) + L-glutamate + ADP + phosphate + 2 H(+)</text>
        <dbReference type="Rhea" id="RHEA:14513"/>
        <dbReference type="Rhea" id="RHEA-COMP:9674"/>
        <dbReference type="Rhea" id="RHEA-COMP:9677"/>
        <dbReference type="ChEBI" id="CHEBI:15377"/>
        <dbReference type="ChEBI" id="CHEBI:15378"/>
        <dbReference type="ChEBI" id="CHEBI:29985"/>
        <dbReference type="ChEBI" id="CHEBI:30616"/>
        <dbReference type="ChEBI" id="CHEBI:43474"/>
        <dbReference type="ChEBI" id="CHEBI:58359"/>
        <dbReference type="ChEBI" id="CHEBI:78515"/>
        <dbReference type="ChEBI" id="CHEBI:78516"/>
        <dbReference type="ChEBI" id="CHEBI:456216"/>
    </reaction>
</comment>
<dbReference type="GO" id="GO:0016740">
    <property type="term" value="F:transferase activity"/>
    <property type="evidence" value="ECO:0007669"/>
    <property type="project" value="UniProtKB-KW"/>
</dbReference>
<keyword evidence="4 10" id="KW-0547">Nucleotide-binding</keyword>
<feature type="domain" description="Asn/Gln amidotransferase" evidence="11">
    <location>
        <begin position="324"/>
        <end position="469"/>
    </location>
</feature>
<dbReference type="InterPro" id="IPR006075">
    <property type="entry name" value="Asn/Gln-tRNA_Trfase_suB/E_cat"/>
</dbReference>
<comment type="subunit">
    <text evidence="2 10">Heterotrimer of A, B and C subunits.</text>
</comment>
<sequence>MKNNWELVIGIEIHLELNTKTKMFSSSPNLYTSNPNIYVSHIDLAYPGSLPLVNKQAIVKGIKLAKALKMEIDHNVRFDRKNYFYPDLTKGFQITQQFNPIGKNGKILIKVDNEWKEINIERIHLEEDTAKSLHENSNTYLNYNRSGIPLIEIVSNPVIHSSKEAIAYVEAIRQTALALNISDAKMNEGSLRVDLNISVRKKGTSDLNTRVEIKNLNSTSNIEKAIAYEFEYQVNCYENNLTFEQQTKRFDESKNITISMRSKSDAIDYKYFPEPNIPYINLDPEFVKSISIEELPFEKEKRYISLGLNNVQISQLIDNLEYANFLDNLKTNDFKKTANIFFSEIVSFLNLNSKVVELKDLKIDDISLLINWYLDNKINKNSIKEILNIWLVDFNLSFIEIAKKNNFFIQIKEISLSDIVTEIINENPTLEKEFINNYQRAIKFLTGQVMKKTSGKADIQKLNQLIKELYEEKK</sequence>
<dbReference type="HAMAP" id="MF_00121">
    <property type="entry name" value="GatB"/>
    <property type="match status" value="1"/>
</dbReference>
<dbReference type="OrthoDB" id="9804078at2"/>
<accession>A0A077LBW9</accession>
<comment type="catalytic activity">
    <reaction evidence="9 10">
        <text>L-glutamyl-tRNA(Gln) + L-glutamine + ATP + H2O = L-glutaminyl-tRNA(Gln) + L-glutamate + ADP + phosphate + H(+)</text>
        <dbReference type="Rhea" id="RHEA:17521"/>
        <dbReference type="Rhea" id="RHEA-COMP:9681"/>
        <dbReference type="Rhea" id="RHEA-COMP:9684"/>
        <dbReference type="ChEBI" id="CHEBI:15377"/>
        <dbReference type="ChEBI" id="CHEBI:15378"/>
        <dbReference type="ChEBI" id="CHEBI:29985"/>
        <dbReference type="ChEBI" id="CHEBI:30616"/>
        <dbReference type="ChEBI" id="CHEBI:43474"/>
        <dbReference type="ChEBI" id="CHEBI:58359"/>
        <dbReference type="ChEBI" id="CHEBI:78520"/>
        <dbReference type="ChEBI" id="CHEBI:78521"/>
        <dbReference type="ChEBI" id="CHEBI:456216"/>
    </reaction>
</comment>
<dbReference type="Pfam" id="PF02934">
    <property type="entry name" value="GatB_N"/>
    <property type="match status" value="1"/>
</dbReference>
<dbReference type="InterPro" id="IPR004413">
    <property type="entry name" value="GatB"/>
</dbReference>
<dbReference type="KEGG" id="mcan:MCAN360_0492"/>
<dbReference type="GO" id="GO:0005524">
    <property type="term" value="F:ATP binding"/>
    <property type="evidence" value="ECO:0007669"/>
    <property type="project" value="UniProtKB-KW"/>
</dbReference>
<dbReference type="EMBL" id="AP014631">
    <property type="protein sequence ID" value="BAP39619.1"/>
    <property type="molecule type" value="Genomic_DNA"/>
</dbReference>
<keyword evidence="13" id="KW-1185">Reference proteome</keyword>
<dbReference type="SMART" id="SM00845">
    <property type="entry name" value="GatB_Yqey"/>
    <property type="match status" value="1"/>
</dbReference>
<evidence type="ECO:0000313" key="12">
    <source>
        <dbReference type="EMBL" id="BAP39619.1"/>
    </source>
</evidence>
<evidence type="ECO:0000313" key="13">
    <source>
        <dbReference type="Proteomes" id="UP000031641"/>
    </source>
</evidence>
<dbReference type="InterPro" id="IPR014746">
    <property type="entry name" value="Gln_synth/guanido_kin_cat_dom"/>
</dbReference>
<evidence type="ECO:0000256" key="1">
    <source>
        <dbReference type="ARBA" id="ARBA00005306"/>
    </source>
</evidence>
<comment type="function">
    <text evidence="7 10">Allows the formation of correctly charged Asn-tRNA(Asn) or Gln-tRNA(Gln) through the transamidation of misacylated Asp-tRNA(Asn) or Glu-tRNA(Gln) in organisms which lack either or both of asparaginyl-tRNA or glutaminyl-tRNA synthetases. The reaction takes place in the presence of glutamine and ATP through an activated phospho-Asp-tRNA(Asn) or phospho-Glu-tRNA(Gln).</text>
</comment>
<dbReference type="NCBIfam" id="NF004012">
    <property type="entry name" value="PRK05477.1-2"/>
    <property type="match status" value="1"/>
</dbReference>
<dbReference type="GO" id="GO:0050567">
    <property type="term" value="F:glutaminyl-tRNA synthase (glutamine-hydrolyzing) activity"/>
    <property type="evidence" value="ECO:0007669"/>
    <property type="project" value="UniProtKB-UniRule"/>
</dbReference>
<dbReference type="NCBIfam" id="TIGR00133">
    <property type="entry name" value="gatB"/>
    <property type="match status" value="1"/>
</dbReference>
<dbReference type="InterPro" id="IPR018027">
    <property type="entry name" value="Asn/Gln_amidotransferase"/>
</dbReference>
<organism evidence="12 13">
    <name type="scientific">Metamycoplasma canadense</name>
    <dbReference type="NCBI Taxonomy" id="29554"/>
    <lineage>
        <taxon>Bacteria</taxon>
        <taxon>Bacillati</taxon>
        <taxon>Mycoplasmatota</taxon>
        <taxon>Mycoplasmoidales</taxon>
        <taxon>Metamycoplasmataceae</taxon>
        <taxon>Metamycoplasma</taxon>
    </lineage>
</organism>
<dbReference type="HOGENOM" id="CLU_019240_0_0_14"/>
<dbReference type="GO" id="GO:0006412">
    <property type="term" value="P:translation"/>
    <property type="evidence" value="ECO:0007669"/>
    <property type="project" value="UniProtKB-UniRule"/>
</dbReference>
<evidence type="ECO:0000256" key="6">
    <source>
        <dbReference type="ARBA" id="ARBA00022917"/>
    </source>
</evidence>
<keyword evidence="12" id="KW-0808">Transferase</keyword>
<evidence type="ECO:0000256" key="10">
    <source>
        <dbReference type="HAMAP-Rule" id="MF_00121"/>
    </source>
</evidence>
<dbReference type="Gene3D" id="1.10.10.410">
    <property type="match status" value="1"/>
</dbReference>
<dbReference type="EC" id="6.3.5.-" evidence="10"/>
<dbReference type="InterPro" id="IPR003789">
    <property type="entry name" value="Asn/Gln_tRNA_amidoTrase-B-like"/>
</dbReference>
<dbReference type="InterPro" id="IPR017958">
    <property type="entry name" value="Gln-tRNA_amidoTrfase_suB_CS"/>
</dbReference>
<dbReference type="GO" id="GO:0070681">
    <property type="term" value="P:glutaminyl-tRNAGln biosynthesis via transamidation"/>
    <property type="evidence" value="ECO:0007669"/>
    <property type="project" value="TreeGrafter"/>
</dbReference>
<dbReference type="Pfam" id="PF02637">
    <property type="entry name" value="GatB_Yqey"/>
    <property type="match status" value="1"/>
</dbReference>
<comment type="similarity">
    <text evidence="1 10">Belongs to the GatB/GatE family. GatB subfamily.</text>
</comment>
<reference evidence="13" key="1">
    <citation type="journal article" date="2014" name="Genome Announc.">
        <title>Complete Genome Sequence of Mycoplasma canadense Strain HAZ 360_1 from Bovine Mastitic Milk in Japan.</title>
        <authorList>
            <person name="Hata E."/>
        </authorList>
    </citation>
    <scope>NUCLEOTIDE SEQUENCE [LARGE SCALE GENOMIC DNA]</scope>
    <source>
        <strain evidence="13">HAZ360_1</strain>
    </source>
</reference>
<evidence type="ECO:0000259" key="11">
    <source>
        <dbReference type="SMART" id="SM00845"/>
    </source>
</evidence>
<proteinExistence type="inferred from homology"/>
<dbReference type="Proteomes" id="UP000031641">
    <property type="component" value="Chromosome"/>
</dbReference>
<dbReference type="PANTHER" id="PTHR11659">
    <property type="entry name" value="GLUTAMYL-TRNA GLN AMIDOTRANSFERASE SUBUNIT B MITOCHONDRIAL AND PROKARYOTIC PET112-RELATED"/>
    <property type="match status" value="1"/>
</dbReference>
<protein>
    <recommendedName>
        <fullName evidence="10">Aspartyl/glutamyl-tRNA(Asn/Gln) amidotransferase subunit B</fullName>
        <shortName evidence="10">Asp/Glu-ADT subunit B</shortName>
        <ecNumber evidence="10">6.3.5.-</ecNumber>
    </recommendedName>
</protein>
<evidence type="ECO:0000256" key="3">
    <source>
        <dbReference type="ARBA" id="ARBA00022598"/>
    </source>
</evidence>